<dbReference type="EC" id="1.8.1.4" evidence="3 16"/>
<feature type="binding site" evidence="14">
    <location>
        <position position="268"/>
    </location>
    <ligand>
        <name>NAD(+)</name>
        <dbReference type="ChEBI" id="CHEBI:57540"/>
    </ligand>
</feature>
<dbReference type="NCBIfam" id="TIGR01350">
    <property type="entry name" value="lipoamide_DH"/>
    <property type="match status" value="1"/>
</dbReference>
<evidence type="ECO:0000256" key="16">
    <source>
        <dbReference type="RuleBase" id="RU003692"/>
    </source>
</evidence>
<proteinExistence type="inferred from homology"/>
<keyword evidence="20" id="KW-1185">Reference proteome</keyword>
<keyword evidence="8 16" id="KW-0560">Oxidoreductase</keyword>
<dbReference type="GO" id="GO:0050660">
    <property type="term" value="F:flavin adenine dinucleotide binding"/>
    <property type="evidence" value="ECO:0007669"/>
    <property type="project" value="InterPro"/>
</dbReference>
<dbReference type="InterPro" id="IPR004099">
    <property type="entry name" value="Pyr_nucl-diS_OxRdtase_dimer"/>
</dbReference>
<feature type="binding site" evidence="14">
    <location>
        <position position="202"/>
    </location>
    <ligand>
        <name>NAD(+)</name>
        <dbReference type="ChEBI" id="CHEBI:57540"/>
    </ligand>
</feature>
<feature type="disulfide bond" description="Redox-active" evidence="15">
    <location>
        <begin position="41"/>
        <end position="46"/>
    </location>
</feature>
<dbReference type="GO" id="GO:0004148">
    <property type="term" value="F:dihydrolipoyl dehydrogenase (NADH) activity"/>
    <property type="evidence" value="ECO:0007669"/>
    <property type="project" value="UniProtKB-EC"/>
</dbReference>
<dbReference type="InterPro" id="IPR001100">
    <property type="entry name" value="Pyr_nuc-diS_OxRdtase"/>
</dbReference>
<evidence type="ECO:0000256" key="6">
    <source>
        <dbReference type="ARBA" id="ARBA00022630"/>
    </source>
</evidence>
<comment type="caution">
    <text evidence="19">The sequence shown here is derived from an EMBL/GenBank/DDBJ whole genome shotgun (WGS) entry which is preliminary data.</text>
</comment>
<dbReference type="GO" id="GO:0005737">
    <property type="term" value="C:cytoplasm"/>
    <property type="evidence" value="ECO:0007669"/>
    <property type="project" value="UniProtKB-SubCell"/>
</dbReference>
<evidence type="ECO:0000256" key="4">
    <source>
        <dbReference type="ARBA" id="ARBA00016961"/>
    </source>
</evidence>
<evidence type="ECO:0000313" key="20">
    <source>
        <dbReference type="Proteomes" id="UP000292781"/>
    </source>
</evidence>
<evidence type="ECO:0000313" key="19">
    <source>
        <dbReference type="EMBL" id="TBW36246.1"/>
    </source>
</evidence>
<evidence type="ECO:0000256" key="7">
    <source>
        <dbReference type="ARBA" id="ARBA00022827"/>
    </source>
</evidence>
<dbReference type="InterPro" id="IPR036188">
    <property type="entry name" value="FAD/NAD-bd_sf"/>
</dbReference>
<name>A0A4V2KT89_9HYPH</name>
<dbReference type="PROSITE" id="PS00076">
    <property type="entry name" value="PYRIDINE_REDOX_1"/>
    <property type="match status" value="1"/>
</dbReference>
<dbReference type="SUPFAM" id="SSF51905">
    <property type="entry name" value="FAD/NAD(P)-binding domain"/>
    <property type="match status" value="1"/>
</dbReference>
<accession>A0A4V2KT89</accession>
<keyword evidence="10" id="KW-1015">Disulfide bond</keyword>
<feature type="binding site" evidence="14">
    <location>
        <begin position="314"/>
        <end position="317"/>
    </location>
    <ligand>
        <name>FAD</name>
        <dbReference type="ChEBI" id="CHEBI:57692"/>
    </ligand>
</feature>
<dbReference type="PIRSF" id="PIRSF000350">
    <property type="entry name" value="Mercury_reductase_MerA"/>
    <property type="match status" value="1"/>
</dbReference>
<comment type="similarity">
    <text evidence="2 16">Belongs to the class-I pyridine nucleotide-disulfide oxidoreductase family.</text>
</comment>
<dbReference type="OrthoDB" id="9776382at2"/>
<evidence type="ECO:0000256" key="15">
    <source>
        <dbReference type="PIRSR" id="PIRSR000350-4"/>
    </source>
</evidence>
<feature type="domain" description="FAD/NAD(P)-binding" evidence="18">
    <location>
        <begin position="5"/>
        <end position="323"/>
    </location>
</feature>
<evidence type="ECO:0000256" key="10">
    <source>
        <dbReference type="ARBA" id="ARBA00023157"/>
    </source>
</evidence>
<keyword evidence="9 14" id="KW-0520">NAD</keyword>
<dbReference type="AlphaFoldDB" id="A0A4V2KT89"/>
<sequence>MSKKRVAVIGGGPGGYVAAIRLAQLGAAVTLIEKDMLGGTCLNRGCIPTKVLLHAAELWAEIGEAATFGIAVDGRRLDWAALMRRKDATVARLTGGVGFLMKKHGVEVIAGRAAFTGPTTLEITAPDGTTSALTAEAFVVATGSEPALPPVPGFDLPGIATSTEALAFDRLPRSLVVVGGGVIGVELAFVHAAFGTQVTIVEALPGILANVDDDLVAVVRARLKALGVAVHTGVAVAGVTAQADGYAVAIAGPKPFTVVAEKVLVATGRRPATDGLGLERAGVGLDRRRIVTGRDLRTSLPHVWAIGDCTAPIMLAHLASHQGLEAAESIMGVAGAHAVAAVPGAIYTRPEIAWVGMSEKEARAKGLDVVVGRFPLAANGKSLIMNAGDGLVKVIAERKYRQILGVHVIGPRATDLIGEAGLGLTLDATLDDVAATIHAHPTIAEAIAEAALVAAGRPIHAP</sequence>
<dbReference type="PANTHER" id="PTHR22912:SF217">
    <property type="entry name" value="DIHYDROLIPOYL DEHYDROGENASE"/>
    <property type="match status" value="1"/>
</dbReference>
<protein>
    <recommendedName>
        <fullName evidence="4 16">Dihydrolipoyl dehydrogenase</fullName>
        <ecNumber evidence="3 16">1.8.1.4</ecNumber>
    </recommendedName>
</protein>
<dbReference type="Proteomes" id="UP000292781">
    <property type="component" value="Unassembled WGS sequence"/>
</dbReference>
<comment type="catalytic activity">
    <reaction evidence="12 16">
        <text>N(6)-[(R)-dihydrolipoyl]-L-lysyl-[protein] + NAD(+) = N(6)-[(R)-lipoyl]-L-lysyl-[protein] + NADH + H(+)</text>
        <dbReference type="Rhea" id="RHEA:15045"/>
        <dbReference type="Rhea" id="RHEA-COMP:10474"/>
        <dbReference type="Rhea" id="RHEA-COMP:10475"/>
        <dbReference type="ChEBI" id="CHEBI:15378"/>
        <dbReference type="ChEBI" id="CHEBI:57540"/>
        <dbReference type="ChEBI" id="CHEBI:57945"/>
        <dbReference type="ChEBI" id="CHEBI:83099"/>
        <dbReference type="ChEBI" id="CHEBI:83100"/>
        <dbReference type="EC" id="1.8.1.4"/>
    </reaction>
</comment>
<keyword evidence="11 16" id="KW-0676">Redox-active center</keyword>
<evidence type="ECO:0000256" key="2">
    <source>
        <dbReference type="ARBA" id="ARBA00007532"/>
    </source>
</evidence>
<dbReference type="PANTHER" id="PTHR22912">
    <property type="entry name" value="DISULFIDE OXIDOREDUCTASE"/>
    <property type="match status" value="1"/>
</dbReference>
<feature type="domain" description="Pyridine nucleotide-disulphide oxidoreductase dimerisation" evidence="17">
    <location>
        <begin position="342"/>
        <end position="451"/>
    </location>
</feature>
<evidence type="ECO:0000259" key="17">
    <source>
        <dbReference type="Pfam" id="PF02852"/>
    </source>
</evidence>
<dbReference type="Pfam" id="PF07992">
    <property type="entry name" value="Pyr_redox_2"/>
    <property type="match status" value="1"/>
</dbReference>
<comment type="miscellaneous">
    <text evidence="16">The active site is a redox-active disulfide bond.</text>
</comment>
<evidence type="ECO:0000256" key="13">
    <source>
        <dbReference type="PIRSR" id="PIRSR000350-2"/>
    </source>
</evidence>
<keyword evidence="6 16" id="KW-0285">Flavoprotein</keyword>
<dbReference type="Gene3D" id="3.50.50.60">
    <property type="entry name" value="FAD/NAD(P)-binding domain"/>
    <property type="match status" value="2"/>
</dbReference>
<feature type="binding site" evidence="14">
    <location>
        <begin position="179"/>
        <end position="186"/>
    </location>
    <ligand>
        <name>NAD(+)</name>
        <dbReference type="ChEBI" id="CHEBI:57540"/>
    </ligand>
</feature>
<keyword evidence="5" id="KW-0963">Cytoplasm</keyword>
<dbReference type="InterPro" id="IPR016156">
    <property type="entry name" value="FAD/NAD-linked_Rdtase_dimer_sf"/>
</dbReference>
<evidence type="ECO:0000256" key="12">
    <source>
        <dbReference type="ARBA" id="ARBA00049187"/>
    </source>
</evidence>
<dbReference type="GO" id="GO:0006103">
    <property type="term" value="P:2-oxoglutarate metabolic process"/>
    <property type="evidence" value="ECO:0007669"/>
    <property type="project" value="TreeGrafter"/>
</dbReference>
<evidence type="ECO:0000256" key="11">
    <source>
        <dbReference type="ARBA" id="ARBA00023284"/>
    </source>
</evidence>
<reference evidence="19 20" key="1">
    <citation type="submission" date="2019-02" db="EMBL/GenBank/DDBJ databases">
        <title>Siculibacillus lacustris gen. nov., sp. nov., a new rosette-forming bacterium isolated from a freshwater crater lake (Lake St. Ana, Romania).</title>
        <authorList>
            <person name="Felfoldi T."/>
            <person name="Marton Z."/>
            <person name="Szabo A."/>
            <person name="Mentes A."/>
            <person name="Boka K."/>
            <person name="Marialigeti K."/>
            <person name="Mathe I."/>
            <person name="Koncz M."/>
            <person name="Schumann P."/>
            <person name="Toth E."/>
        </authorList>
    </citation>
    <scope>NUCLEOTIDE SEQUENCE [LARGE SCALE GENOMIC DNA]</scope>
    <source>
        <strain evidence="19 20">SA-279</strain>
    </source>
</reference>
<evidence type="ECO:0000256" key="14">
    <source>
        <dbReference type="PIRSR" id="PIRSR000350-3"/>
    </source>
</evidence>
<comment type="cofactor">
    <cofactor evidence="14 16">
        <name>FAD</name>
        <dbReference type="ChEBI" id="CHEBI:57692"/>
    </cofactor>
    <text evidence="14 16">Binds 1 FAD per subunit.</text>
</comment>
<dbReference type="InterPro" id="IPR012999">
    <property type="entry name" value="Pyr_OxRdtase_I_AS"/>
</dbReference>
<evidence type="ECO:0000256" key="5">
    <source>
        <dbReference type="ARBA" id="ARBA00022490"/>
    </source>
</evidence>
<dbReference type="SUPFAM" id="SSF55424">
    <property type="entry name" value="FAD/NAD-linked reductases, dimerisation (C-terminal) domain"/>
    <property type="match status" value="1"/>
</dbReference>
<evidence type="ECO:0000256" key="8">
    <source>
        <dbReference type="ARBA" id="ARBA00023002"/>
    </source>
</evidence>
<evidence type="ECO:0000256" key="3">
    <source>
        <dbReference type="ARBA" id="ARBA00012608"/>
    </source>
</evidence>
<evidence type="ECO:0000256" key="1">
    <source>
        <dbReference type="ARBA" id="ARBA00004496"/>
    </source>
</evidence>
<dbReference type="EMBL" id="SJFN01000021">
    <property type="protein sequence ID" value="TBW36246.1"/>
    <property type="molecule type" value="Genomic_DNA"/>
</dbReference>
<dbReference type="InterPro" id="IPR050151">
    <property type="entry name" value="Class-I_Pyr_Nuc-Dis_Oxidored"/>
</dbReference>
<keyword evidence="7 14" id="KW-0274">FAD</keyword>
<feature type="active site" description="Proton acceptor" evidence="13">
    <location>
        <position position="440"/>
    </location>
</feature>
<keyword evidence="14" id="KW-0547">Nucleotide-binding</keyword>
<comment type="subcellular location">
    <subcellularLocation>
        <location evidence="1">Cytoplasm</location>
    </subcellularLocation>
</comment>
<feature type="binding site" evidence="14">
    <location>
        <begin position="142"/>
        <end position="144"/>
    </location>
    <ligand>
        <name>FAD</name>
        <dbReference type="ChEBI" id="CHEBI:57692"/>
    </ligand>
</feature>
<feature type="binding site" evidence="14">
    <location>
        <position position="50"/>
    </location>
    <ligand>
        <name>FAD</name>
        <dbReference type="ChEBI" id="CHEBI:57692"/>
    </ligand>
</feature>
<feature type="binding site" evidence="14">
    <location>
        <position position="308"/>
    </location>
    <ligand>
        <name>FAD</name>
        <dbReference type="ChEBI" id="CHEBI:57692"/>
    </ligand>
</feature>
<evidence type="ECO:0000256" key="9">
    <source>
        <dbReference type="ARBA" id="ARBA00023027"/>
    </source>
</evidence>
<dbReference type="InterPro" id="IPR006258">
    <property type="entry name" value="Lipoamide_DH"/>
</dbReference>
<gene>
    <name evidence="19" type="primary">lpdA</name>
    <name evidence="19" type="ORF">EYW49_14155</name>
</gene>
<dbReference type="Pfam" id="PF02852">
    <property type="entry name" value="Pyr_redox_dim"/>
    <property type="match status" value="1"/>
</dbReference>
<dbReference type="PRINTS" id="PR00368">
    <property type="entry name" value="FADPNR"/>
</dbReference>
<organism evidence="19 20">
    <name type="scientific">Siculibacillus lacustris</name>
    <dbReference type="NCBI Taxonomy" id="1549641"/>
    <lineage>
        <taxon>Bacteria</taxon>
        <taxon>Pseudomonadati</taxon>
        <taxon>Pseudomonadota</taxon>
        <taxon>Alphaproteobacteria</taxon>
        <taxon>Hyphomicrobiales</taxon>
        <taxon>Ancalomicrobiaceae</taxon>
        <taxon>Siculibacillus</taxon>
    </lineage>
</organism>
<evidence type="ECO:0000259" key="18">
    <source>
        <dbReference type="Pfam" id="PF07992"/>
    </source>
</evidence>
<dbReference type="Gene3D" id="3.30.390.30">
    <property type="match status" value="1"/>
</dbReference>
<dbReference type="PRINTS" id="PR00411">
    <property type="entry name" value="PNDRDTASEI"/>
</dbReference>
<dbReference type="InterPro" id="IPR023753">
    <property type="entry name" value="FAD/NAD-binding_dom"/>
</dbReference>
<dbReference type="FunFam" id="3.30.390.30:FF:000001">
    <property type="entry name" value="Dihydrolipoyl dehydrogenase"/>
    <property type="match status" value="1"/>
</dbReference>
<dbReference type="RefSeq" id="WP_131310242.1">
    <property type="nucleotide sequence ID" value="NZ_SJFN01000021.1"/>
</dbReference>